<keyword evidence="1" id="KW-1133">Transmembrane helix</keyword>
<protein>
    <submittedName>
        <fullName evidence="2">Uncharacterized protein</fullName>
    </submittedName>
</protein>
<comment type="caution">
    <text evidence="2">The sequence shown here is derived from an EMBL/GenBank/DDBJ whole genome shotgun (WGS) entry which is preliminary data.</text>
</comment>
<reference evidence="2 3" key="1">
    <citation type="submission" date="2021-06" db="EMBL/GenBank/DDBJ databases">
        <authorList>
            <person name="Palmer J.M."/>
        </authorList>
    </citation>
    <scope>NUCLEOTIDE SEQUENCE [LARGE SCALE GENOMIC DNA]</scope>
    <source>
        <strain evidence="2 3">XR_2019</strain>
        <tissue evidence="2">Muscle</tissue>
    </source>
</reference>
<keyword evidence="1" id="KW-0472">Membrane</keyword>
<gene>
    <name evidence="2" type="ORF">XENORESO_000335</name>
</gene>
<keyword evidence="1" id="KW-0812">Transmembrane</keyword>
<sequence>MYHIVYPSVFDPLTSSLFTILSLFFIFYTPVVVLDSYQFEKRSAPPGGVPFSGAKAEMRHTTCGAGLAKSSRWKRDMIKLLCPICWRQPYCKRSASVSCVETGVGEQQI</sequence>
<evidence type="ECO:0000313" key="2">
    <source>
        <dbReference type="EMBL" id="MEQ2275220.1"/>
    </source>
</evidence>
<proteinExistence type="predicted"/>
<dbReference type="Proteomes" id="UP001444071">
    <property type="component" value="Unassembled WGS sequence"/>
</dbReference>
<keyword evidence="3" id="KW-1185">Reference proteome</keyword>
<organism evidence="2 3">
    <name type="scientific">Xenotaenia resolanae</name>
    <dbReference type="NCBI Taxonomy" id="208358"/>
    <lineage>
        <taxon>Eukaryota</taxon>
        <taxon>Metazoa</taxon>
        <taxon>Chordata</taxon>
        <taxon>Craniata</taxon>
        <taxon>Vertebrata</taxon>
        <taxon>Euteleostomi</taxon>
        <taxon>Actinopterygii</taxon>
        <taxon>Neopterygii</taxon>
        <taxon>Teleostei</taxon>
        <taxon>Neoteleostei</taxon>
        <taxon>Acanthomorphata</taxon>
        <taxon>Ovalentaria</taxon>
        <taxon>Atherinomorphae</taxon>
        <taxon>Cyprinodontiformes</taxon>
        <taxon>Goodeidae</taxon>
        <taxon>Xenotaenia</taxon>
    </lineage>
</organism>
<evidence type="ECO:0000313" key="3">
    <source>
        <dbReference type="Proteomes" id="UP001444071"/>
    </source>
</evidence>
<feature type="transmembrane region" description="Helical" evidence="1">
    <location>
        <begin position="12"/>
        <end position="34"/>
    </location>
</feature>
<accession>A0ABV0X095</accession>
<name>A0ABV0X095_9TELE</name>
<evidence type="ECO:0000256" key="1">
    <source>
        <dbReference type="SAM" id="Phobius"/>
    </source>
</evidence>
<dbReference type="EMBL" id="JAHRIM010081130">
    <property type="protein sequence ID" value="MEQ2275220.1"/>
    <property type="molecule type" value="Genomic_DNA"/>
</dbReference>